<protein>
    <submittedName>
        <fullName evidence="8">Aldo/keto reductase</fullName>
    </submittedName>
</protein>
<organism evidence="8 9">
    <name type="scientific">Kribbella qitaiheensis</name>
    <dbReference type="NCBI Taxonomy" id="1544730"/>
    <lineage>
        <taxon>Bacteria</taxon>
        <taxon>Bacillati</taxon>
        <taxon>Actinomycetota</taxon>
        <taxon>Actinomycetes</taxon>
        <taxon>Propionibacteriales</taxon>
        <taxon>Kribbellaceae</taxon>
        <taxon>Kribbella</taxon>
    </lineage>
</organism>
<dbReference type="Pfam" id="PF00248">
    <property type="entry name" value="Aldo_ket_red"/>
    <property type="match status" value="1"/>
</dbReference>
<evidence type="ECO:0000256" key="2">
    <source>
        <dbReference type="ARBA" id="ARBA00022857"/>
    </source>
</evidence>
<dbReference type="RefSeq" id="WP_185446489.1">
    <property type="nucleotide sequence ID" value="NZ_CP043661.1"/>
</dbReference>
<dbReference type="AlphaFoldDB" id="A0A7G6WUJ6"/>
<dbReference type="PROSITE" id="PS00798">
    <property type="entry name" value="ALDOKETO_REDUCTASE_1"/>
    <property type="match status" value="1"/>
</dbReference>
<evidence type="ECO:0000256" key="6">
    <source>
        <dbReference type="PIRSR" id="PIRSR000097-3"/>
    </source>
</evidence>
<dbReference type="PANTHER" id="PTHR43827:SF3">
    <property type="entry name" value="NADP-DEPENDENT OXIDOREDUCTASE DOMAIN-CONTAINING PROTEIN"/>
    <property type="match status" value="1"/>
</dbReference>
<reference evidence="8 9" key="2">
    <citation type="journal article" date="2020" name="Microbiol. Resour. Announc.">
        <title>Antarctic desert soil bacteria exhibit high novel natural product potential, evaluated through long-read genome sequencing and comparative genomics.</title>
        <authorList>
            <person name="Benaud N."/>
            <person name="Edwards R.J."/>
            <person name="Amos T.G."/>
            <person name="D'Agostino P.M."/>
            <person name="Gutierrez-Chavez C."/>
            <person name="Montgomery K."/>
            <person name="Nicetic I."/>
            <person name="Ferrari B.C."/>
        </authorList>
    </citation>
    <scope>NUCLEOTIDE SEQUENCE [LARGE SCALE GENOMIC DNA]</scope>
    <source>
        <strain evidence="8 9">SPB151</strain>
    </source>
</reference>
<feature type="binding site" evidence="5">
    <location>
        <position position="109"/>
    </location>
    <ligand>
        <name>substrate</name>
    </ligand>
</feature>
<accession>A0A7G6WUJ6</accession>
<dbReference type="Proteomes" id="UP000515563">
    <property type="component" value="Chromosome"/>
</dbReference>
<dbReference type="InterPro" id="IPR036812">
    <property type="entry name" value="NAD(P)_OxRdtase_dom_sf"/>
</dbReference>
<reference evidence="9" key="1">
    <citation type="submission" date="2019-09" db="EMBL/GenBank/DDBJ databases">
        <title>Antimicrobial potential of Antarctic Bacteria.</title>
        <authorList>
            <person name="Benaud N."/>
            <person name="Edwards R.J."/>
            <person name="Ferrari B.C."/>
        </authorList>
    </citation>
    <scope>NUCLEOTIDE SEQUENCE [LARGE SCALE GENOMIC DNA]</scope>
    <source>
        <strain evidence="9">SPB151</strain>
    </source>
</reference>
<gene>
    <name evidence="8" type="ORF">F1D05_06780</name>
</gene>
<dbReference type="InterPro" id="IPR020471">
    <property type="entry name" value="AKR"/>
</dbReference>
<dbReference type="CDD" id="cd19071">
    <property type="entry name" value="AKR_AKR1-5-like"/>
    <property type="match status" value="1"/>
</dbReference>
<dbReference type="Gene3D" id="3.20.20.100">
    <property type="entry name" value="NADP-dependent oxidoreductase domain"/>
    <property type="match status" value="1"/>
</dbReference>
<evidence type="ECO:0000256" key="4">
    <source>
        <dbReference type="PIRSR" id="PIRSR000097-1"/>
    </source>
</evidence>
<evidence type="ECO:0000313" key="9">
    <source>
        <dbReference type="Proteomes" id="UP000515563"/>
    </source>
</evidence>
<dbReference type="GO" id="GO:0016616">
    <property type="term" value="F:oxidoreductase activity, acting on the CH-OH group of donors, NAD or NADP as acceptor"/>
    <property type="evidence" value="ECO:0007669"/>
    <property type="project" value="UniProtKB-ARBA"/>
</dbReference>
<evidence type="ECO:0000256" key="3">
    <source>
        <dbReference type="ARBA" id="ARBA00023002"/>
    </source>
</evidence>
<feature type="site" description="Lowers pKa of active site Tyr" evidence="6">
    <location>
        <position position="79"/>
    </location>
</feature>
<dbReference type="PROSITE" id="PS00063">
    <property type="entry name" value="ALDOKETO_REDUCTASE_3"/>
    <property type="match status" value="1"/>
</dbReference>
<sequence>MTKDAQPTLRLLNGAEMPVLGLGVWQVPDGPACEGAVTAALETGYRLIDTAQAYGNESSVGRAIRSSGIPREEIFLTTKFHPGRRDPLAEMEKSLERLGTDYVDLYLVHWPEGGPTRAWPGMEAANVAGLAKGIGVSNYSAAELEELSKVSQITPAANQFQFSPFLYRRSLVEACTDAGIVAQAYSPLGTGEHLDDPVVEQIATATDRTPAQILIRWAVQKGLSVIPKSTHRGRIEENFDVLGFELDEASVEALDALDTTGETSDAKAPSQKWWS</sequence>
<dbReference type="PANTHER" id="PTHR43827">
    <property type="entry name" value="2,5-DIKETO-D-GLUCONIC ACID REDUCTASE"/>
    <property type="match status" value="1"/>
</dbReference>
<evidence type="ECO:0000313" key="8">
    <source>
        <dbReference type="EMBL" id="QNE17661.1"/>
    </source>
</evidence>
<proteinExistence type="inferred from homology"/>
<dbReference type="SUPFAM" id="SSF51430">
    <property type="entry name" value="NAD(P)-linked oxidoreductase"/>
    <property type="match status" value="1"/>
</dbReference>
<feature type="active site" description="Proton donor" evidence="4">
    <location>
        <position position="54"/>
    </location>
</feature>
<dbReference type="FunFam" id="3.20.20.100:FF:000015">
    <property type="entry name" value="Oxidoreductase, aldo/keto reductase family"/>
    <property type="match status" value="1"/>
</dbReference>
<dbReference type="InterPro" id="IPR018170">
    <property type="entry name" value="Aldo/ket_reductase_CS"/>
</dbReference>
<dbReference type="PROSITE" id="PS00062">
    <property type="entry name" value="ALDOKETO_REDUCTASE_2"/>
    <property type="match status" value="1"/>
</dbReference>
<evidence type="ECO:0000256" key="1">
    <source>
        <dbReference type="ARBA" id="ARBA00007905"/>
    </source>
</evidence>
<name>A0A7G6WUJ6_9ACTN</name>
<keyword evidence="9" id="KW-1185">Reference proteome</keyword>
<keyword evidence="3" id="KW-0560">Oxidoreductase</keyword>
<dbReference type="PIRSF" id="PIRSF000097">
    <property type="entry name" value="AKR"/>
    <property type="match status" value="1"/>
</dbReference>
<dbReference type="PRINTS" id="PR00069">
    <property type="entry name" value="ALDKETRDTASE"/>
</dbReference>
<evidence type="ECO:0000259" key="7">
    <source>
        <dbReference type="Pfam" id="PF00248"/>
    </source>
</evidence>
<feature type="domain" description="NADP-dependent oxidoreductase" evidence="7">
    <location>
        <begin position="20"/>
        <end position="258"/>
    </location>
</feature>
<dbReference type="KEGG" id="kqi:F1D05_06780"/>
<keyword evidence="2" id="KW-0521">NADP</keyword>
<dbReference type="EMBL" id="CP043661">
    <property type="protein sequence ID" value="QNE17661.1"/>
    <property type="molecule type" value="Genomic_DNA"/>
</dbReference>
<dbReference type="InterPro" id="IPR023210">
    <property type="entry name" value="NADP_OxRdtase_dom"/>
</dbReference>
<evidence type="ECO:0000256" key="5">
    <source>
        <dbReference type="PIRSR" id="PIRSR000097-2"/>
    </source>
</evidence>
<comment type="similarity">
    <text evidence="1">Belongs to the aldo/keto reductase family.</text>
</comment>